<dbReference type="InterPro" id="IPR004360">
    <property type="entry name" value="Glyas_Fos-R_dOase_dom"/>
</dbReference>
<feature type="domain" description="VOC" evidence="1">
    <location>
        <begin position="12"/>
        <end position="135"/>
    </location>
</feature>
<accession>A0AAF1JZE7</accession>
<proteinExistence type="predicted"/>
<gene>
    <name evidence="2" type="ORF">GXW79_03870</name>
</gene>
<protein>
    <submittedName>
        <fullName evidence="2">VOC family protein</fullName>
    </submittedName>
</protein>
<reference evidence="2" key="1">
    <citation type="submission" date="2020-01" db="EMBL/GenBank/DDBJ databases">
        <authorList>
            <person name="Rat A."/>
        </authorList>
    </citation>
    <scope>NUCLEOTIDE SEQUENCE</scope>
    <source>
        <strain evidence="2">LMG 28251</strain>
    </source>
</reference>
<dbReference type="SUPFAM" id="SSF54593">
    <property type="entry name" value="Glyoxalase/Bleomycin resistance protein/Dihydroxybiphenyl dioxygenase"/>
    <property type="match status" value="1"/>
</dbReference>
<sequence>MADDIAPVPHDRAALTVSIVVPDAVAAIAFYVAVFDAVEDFRLVEPSGKVGHAELLIGGTRLMVSDPYPEHGAPVPKGGPPSMRLHLYVPDVDATMERAIAAGGVLRQPVQDQFYGDRSGTVSDIAGHAWNIASRREHVSPEEMQRRWDAMMQAPEQAPQL</sequence>
<dbReference type="EMBL" id="JAAEDH010000002">
    <property type="protein sequence ID" value="MBR0654213.1"/>
    <property type="molecule type" value="Genomic_DNA"/>
</dbReference>
<dbReference type="AlphaFoldDB" id="A0AAF1JZE7"/>
<name>A0AAF1JZE7_9PROT</name>
<evidence type="ECO:0000313" key="3">
    <source>
        <dbReference type="Proteomes" id="UP001196068"/>
    </source>
</evidence>
<comment type="caution">
    <text evidence="2">The sequence shown here is derived from an EMBL/GenBank/DDBJ whole genome shotgun (WGS) entry which is preliminary data.</text>
</comment>
<evidence type="ECO:0000313" key="2">
    <source>
        <dbReference type="EMBL" id="MBR0654213.1"/>
    </source>
</evidence>
<evidence type="ECO:0000259" key="1">
    <source>
        <dbReference type="PROSITE" id="PS51819"/>
    </source>
</evidence>
<dbReference type="RefSeq" id="WP_211873011.1">
    <property type="nucleotide sequence ID" value="NZ_JAAEDH010000002.1"/>
</dbReference>
<dbReference type="PROSITE" id="PS51819">
    <property type="entry name" value="VOC"/>
    <property type="match status" value="1"/>
</dbReference>
<dbReference type="InterPro" id="IPR037523">
    <property type="entry name" value="VOC_core"/>
</dbReference>
<dbReference type="CDD" id="cd07246">
    <property type="entry name" value="VOC_like"/>
    <property type="match status" value="1"/>
</dbReference>
<dbReference type="InterPro" id="IPR029068">
    <property type="entry name" value="Glyas_Bleomycin-R_OHBP_Dase"/>
</dbReference>
<dbReference type="PANTHER" id="PTHR34109">
    <property type="entry name" value="BNAUNNG04460D PROTEIN-RELATED"/>
    <property type="match status" value="1"/>
</dbReference>
<reference evidence="2" key="2">
    <citation type="journal article" date="2021" name="Syst. Appl. Microbiol.">
        <title>Roseomonas hellenica sp. nov., isolated from roots of wild-growing Alkanna tinctoria.</title>
        <authorList>
            <person name="Rat A."/>
            <person name="Naranjo H.D."/>
            <person name="Lebbe L."/>
            <person name="Cnockaert M."/>
            <person name="Krigas N."/>
            <person name="Grigoriadou K."/>
            <person name="Maloupa E."/>
            <person name="Willems A."/>
        </authorList>
    </citation>
    <scope>NUCLEOTIDE SEQUENCE</scope>
    <source>
        <strain evidence="2">LMG 28251</strain>
    </source>
</reference>
<keyword evidence="3" id="KW-1185">Reference proteome</keyword>
<organism evidence="2 3">
    <name type="scientific">Plastoroseomonas arctica</name>
    <dbReference type="NCBI Taxonomy" id="1509237"/>
    <lineage>
        <taxon>Bacteria</taxon>
        <taxon>Pseudomonadati</taxon>
        <taxon>Pseudomonadota</taxon>
        <taxon>Alphaproteobacteria</taxon>
        <taxon>Acetobacterales</taxon>
        <taxon>Acetobacteraceae</taxon>
        <taxon>Plastoroseomonas</taxon>
    </lineage>
</organism>
<dbReference type="Gene3D" id="3.30.720.110">
    <property type="match status" value="1"/>
</dbReference>
<dbReference type="PANTHER" id="PTHR34109:SF1">
    <property type="entry name" value="VOC DOMAIN-CONTAINING PROTEIN"/>
    <property type="match status" value="1"/>
</dbReference>
<dbReference type="Gene3D" id="3.30.720.120">
    <property type="match status" value="1"/>
</dbReference>
<dbReference type="Proteomes" id="UP001196068">
    <property type="component" value="Unassembled WGS sequence"/>
</dbReference>
<dbReference type="Pfam" id="PF00903">
    <property type="entry name" value="Glyoxalase"/>
    <property type="match status" value="1"/>
</dbReference>